<evidence type="ECO:0000313" key="5">
    <source>
        <dbReference type="Proteomes" id="UP001286313"/>
    </source>
</evidence>
<proteinExistence type="predicted"/>
<feature type="domain" description="Integrase catalytic" evidence="3">
    <location>
        <begin position="1986"/>
        <end position="2141"/>
    </location>
</feature>
<evidence type="ECO:0000313" key="4">
    <source>
        <dbReference type="EMBL" id="KAK3876166.1"/>
    </source>
</evidence>
<feature type="compositionally biased region" description="Basic and acidic residues" evidence="2">
    <location>
        <begin position="574"/>
        <end position="594"/>
    </location>
</feature>
<dbReference type="InterPro" id="IPR036397">
    <property type="entry name" value="RNaseH_sf"/>
</dbReference>
<feature type="compositionally biased region" description="Basic and acidic residues" evidence="2">
    <location>
        <begin position="514"/>
        <end position="540"/>
    </location>
</feature>
<dbReference type="Gene3D" id="1.10.340.70">
    <property type="match status" value="1"/>
</dbReference>
<dbReference type="EMBL" id="JAWQEG010001863">
    <property type="protein sequence ID" value="KAK3876166.1"/>
    <property type="molecule type" value="Genomic_DNA"/>
</dbReference>
<reference evidence="4" key="1">
    <citation type="submission" date="2023-10" db="EMBL/GenBank/DDBJ databases">
        <title>Genome assemblies of two species of porcelain crab, Petrolisthes cinctipes and Petrolisthes manimaculis (Anomura: Porcellanidae).</title>
        <authorList>
            <person name="Angst P."/>
        </authorList>
    </citation>
    <scope>NUCLEOTIDE SEQUENCE</scope>
    <source>
        <strain evidence="4">PB745_01</strain>
        <tissue evidence="4">Gill</tissue>
    </source>
</reference>
<feature type="compositionally biased region" description="Polar residues" evidence="2">
    <location>
        <begin position="306"/>
        <end position="319"/>
    </location>
</feature>
<feature type="compositionally biased region" description="Acidic residues" evidence="2">
    <location>
        <begin position="494"/>
        <end position="506"/>
    </location>
</feature>
<dbReference type="GO" id="GO:0003676">
    <property type="term" value="F:nucleic acid binding"/>
    <property type="evidence" value="ECO:0007669"/>
    <property type="project" value="InterPro"/>
</dbReference>
<evidence type="ECO:0000256" key="1">
    <source>
        <dbReference type="ARBA" id="ARBA00012493"/>
    </source>
</evidence>
<dbReference type="EC" id="2.7.7.49" evidence="1"/>
<gene>
    <name evidence="4" type="ORF">Pcinc_019015</name>
</gene>
<dbReference type="GO" id="GO:0003964">
    <property type="term" value="F:RNA-directed DNA polymerase activity"/>
    <property type="evidence" value="ECO:0007669"/>
    <property type="project" value="UniProtKB-EC"/>
</dbReference>
<feature type="compositionally biased region" description="Basic residues" evidence="2">
    <location>
        <begin position="564"/>
        <end position="573"/>
    </location>
</feature>
<dbReference type="Pfam" id="PF17921">
    <property type="entry name" value="Integrase_H2C2"/>
    <property type="match status" value="1"/>
</dbReference>
<feature type="region of interest" description="Disordered" evidence="2">
    <location>
        <begin position="165"/>
        <end position="231"/>
    </location>
</feature>
<dbReference type="PANTHER" id="PTHR37984">
    <property type="entry name" value="PROTEIN CBG26694"/>
    <property type="match status" value="1"/>
</dbReference>
<dbReference type="Pfam" id="PF00665">
    <property type="entry name" value="rve"/>
    <property type="match status" value="1"/>
</dbReference>
<evidence type="ECO:0000259" key="3">
    <source>
        <dbReference type="PROSITE" id="PS50994"/>
    </source>
</evidence>
<name>A0AAE1FME7_PETCI</name>
<dbReference type="InterPro" id="IPR001584">
    <property type="entry name" value="Integrase_cat-core"/>
</dbReference>
<feature type="compositionally biased region" description="Basic and acidic residues" evidence="2">
    <location>
        <begin position="165"/>
        <end position="181"/>
    </location>
</feature>
<dbReference type="SUPFAM" id="SSF53098">
    <property type="entry name" value="Ribonuclease H-like"/>
    <property type="match status" value="1"/>
</dbReference>
<organism evidence="4 5">
    <name type="scientific">Petrolisthes cinctipes</name>
    <name type="common">Flat porcelain crab</name>
    <dbReference type="NCBI Taxonomy" id="88211"/>
    <lineage>
        <taxon>Eukaryota</taxon>
        <taxon>Metazoa</taxon>
        <taxon>Ecdysozoa</taxon>
        <taxon>Arthropoda</taxon>
        <taxon>Crustacea</taxon>
        <taxon>Multicrustacea</taxon>
        <taxon>Malacostraca</taxon>
        <taxon>Eumalacostraca</taxon>
        <taxon>Eucarida</taxon>
        <taxon>Decapoda</taxon>
        <taxon>Pleocyemata</taxon>
        <taxon>Anomura</taxon>
        <taxon>Galatheoidea</taxon>
        <taxon>Porcellanidae</taxon>
        <taxon>Petrolisthes</taxon>
    </lineage>
</organism>
<evidence type="ECO:0000256" key="2">
    <source>
        <dbReference type="SAM" id="MobiDB-lite"/>
    </source>
</evidence>
<feature type="region of interest" description="Disordered" evidence="2">
    <location>
        <begin position="483"/>
        <end position="599"/>
    </location>
</feature>
<dbReference type="Gene3D" id="3.30.420.10">
    <property type="entry name" value="Ribonuclease H-like superfamily/Ribonuclease H"/>
    <property type="match status" value="1"/>
</dbReference>
<sequence length="2345" mass="265706">MGRKKNSSNDVEPYLIQHHPLTAQQLVNIFGAAAEMSKSVVSQVQCPKVGQVFLVDCAGARFARYDSHRWITHYYHYGLNCLDPSSSTEPMDDVLEVRYNRKLGNHTNLCNDAMRIVYKLRTKNAQNIKGFHIVHYLEKLPDDVEEIIKQKQGEQETMLKEMEEKLKNEREAEAAEKDTRESIITSSSFGRKRKPNSRYSNLYTDLESPLKLSRQQGDPAGTTDQEEDYGDDETVESLFMEEEVVGVGQKVGRQQGKGPLIRHGGAVWMAGYGQEKTKPKSTLLFRMYDDKDEDDDSVEEEEGNKPGQTSRWSEGDSSFCETGMIDTDHHYKTKDIEENHLQLLYYSVDIPSPVLVSRNMPSVKAITNIIDKVLKGKMYVCTSAVLLPKLGELFVLRDDHGVEGEEAWVEEGRFSQDIGLNIIRYRKATSPHSSSTVEPSVPDIKLVYQTERHQQFCLVHFLSSEQHWVTQPVINLLSHTDKQVASDKCSQSPVEEEGTKEDDGDDPTGQNMNKECDVRKCEKGSDDHNKEDTNSLKNEEENVEESEVKDESGGEEGRSAGERRGKHPGRPKYRGLDTHGFSKAEDEEGRRKDFEEDEPRPFKIYSRGKLYHADAEELFKRAKSEGLTVYKTEVRKPQNGDIYLLDKNFVPYSDSLAWVREYYHKSPPILMERYTLRDPTTPFNHPLPPKTKTVFTSYEDEEGSNTQLCIVHYQGFGKSAGEGSRVKQKSVEDSGVYTESNSNLNLSLVETMLTNPDQKRVVSAPILNPQPFQVYLIQLPTDKDSKVIDNYRWTDKGFKRWPPSVPADQTRLLCHHSPMKVTRGAMCAALIRHEFRLTTGSPHLRVVHYTPTREFREYIVIANAANQMKKTTEASQKEWENMELETEVPIHVSCSRLKPGIAWELLSRESSTQSRQLSASSLSGQSSVATTLEIAMPQPGGVYLSTKYESPDLLKWEELGKLQIQPRMYQLVEVCEKVRDDGSLPPYLVRLSYTSPKVPHRVLVHYLGDTRPYAVRECQVVINGYTGETCYRVRGRKEKCGAPLSFEFSLKEAELYRISTSQLREAGCCPVKLEDLDLDIDTDSKFLQQQQVENELLPPDKPGLYIYGYRMVNKRVIRVLENADRSRKSHLPIKNPEAGEVYLVTKPSSSKVAIDPYKWTQKGWQPIPRKAPVILWRWGLMRHRKLTWAPPLIRIDYVHVSCNTDLMLVHYLPTKDNQNMLEINSAIVPMRTQTHTLLSMGDVNFGQHSQLLTNSPLPPSHIWELLNAGGGLTQLLSQPQPGGVYVINMDEKEALDWINWRVLGSLRLSSADYCLMETASVVEWDPPGLLARLTYHSPLIKNRTVIHYLGDSRPYLEKAKEEEIKYHHKLETMRRKFTSSGGLEIECLEMDDTQLSLPDIPASRDPATELVGSILAGLGSNTMDTDTLNNTFAELGGEVEGLCEGQLGQESWRAEDDHLRDANLPAIQVPFGSVSTTGTVKQLFPEGLPKIVLQKVLEVEVNECSGKKRRLDNLLDLADMKIESTEEEKILRDPHRAVPRTMLDWNDDIDEREEGVEESSNGGDQQRARLQITTTEPRTIVYLKQQDTLTEKQIDHMLCNPDVTRISFLPLLDPQPGEVYVVAIPYRKGETRRIDCYNWYVTGHKKGKYRRTYSYIREEDGNTSHRLMRYTYDYAWETHPGLRVVHYISGDPKHQVQCSGKKPNFEEERENQGDGPMYRAYTAPMTHRDVLLILNDPPQYHLCDLPIKNPRAGDVYIVKAPSVALAKRETLYDTLTWAEGQVKHLGGKRPVIRKMKYLSMDPEDGTKSDAFVRMTWERLVDITAAGSELPPTSCRRQPCIIIHYLGDETLAGEMVRKGKDGALHLRQIRHYLETGSYLPSVHITEKNGIRKSAKKFKIEGKAMYYVGKMGDEKRLVLYTNEEKNKVFEECHILGKTGEHCGRTKTLRRLTEKYYWTSMVEDIVAQIVRCKTCDFSKMHRSNQRYVRVTEPWEIVSIDIIGQFVSSDRGHVFLAVIIDMLTKYTIAVPLRDTTAPDITQAIQTAVYQQGPPRKFVSDQHEEFVKELNIALELDTGLVGNVVAVNKTQINRPDEAAIKTSILQHCIESGSAWDDVLQKKIYEINTNYVTASGYTPFYLLFHRQARPLDVTFHLQLSSGSKPNFVVRDIERYIEERDQKATDILNQALMGETTQETSEAGDADSGECVEAMNVTTTSLFDAVSDGGETSVQVVSNMDVSTDGQTGVQVVSDMNTTGVDEDHSHYTHVAHLPDNHVVDEGGGSVYEMGDGEGQVVVVANGLTGLDEGGGEVVVVQPTGVGGEQGVIMLAENQVIMETVDGHQFTYMPQT</sequence>
<protein>
    <recommendedName>
        <fullName evidence="1">RNA-directed DNA polymerase</fullName>
        <ecNumber evidence="1">2.7.7.49</ecNumber>
    </recommendedName>
</protein>
<dbReference type="PROSITE" id="PS50994">
    <property type="entry name" value="INTEGRASE"/>
    <property type="match status" value="1"/>
</dbReference>
<dbReference type="InterPro" id="IPR050951">
    <property type="entry name" value="Retrovirus_Pol_polyprotein"/>
</dbReference>
<dbReference type="GO" id="GO:0015074">
    <property type="term" value="P:DNA integration"/>
    <property type="evidence" value="ECO:0007669"/>
    <property type="project" value="InterPro"/>
</dbReference>
<feature type="compositionally biased region" description="Acidic residues" evidence="2">
    <location>
        <begin position="291"/>
        <end position="302"/>
    </location>
</feature>
<feature type="region of interest" description="Disordered" evidence="2">
    <location>
        <begin position="291"/>
        <end position="319"/>
    </location>
</feature>
<accession>A0AAE1FME7</accession>
<dbReference type="Proteomes" id="UP001286313">
    <property type="component" value="Unassembled WGS sequence"/>
</dbReference>
<feature type="compositionally biased region" description="Basic and acidic residues" evidence="2">
    <location>
        <begin position="549"/>
        <end position="563"/>
    </location>
</feature>
<dbReference type="PANTHER" id="PTHR37984:SF5">
    <property type="entry name" value="PROTEIN NYNRIN-LIKE"/>
    <property type="match status" value="1"/>
</dbReference>
<dbReference type="InterPro" id="IPR012337">
    <property type="entry name" value="RNaseH-like_sf"/>
</dbReference>
<keyword evidence="5" id="KW-1185">Reference proteome</keyword>
<comment type="caution">
    <text evidence="4">The sequence shown here is derived from an EMBL/GenBank/DDBJ whole genome shotgun (WGS) entry which is preliminary data.</text>
</comment>
<dbReference type="InterPro" id="IPR041588">
    <property type="entry name" value="Integrase_H2C2"/>
</dbReference>